<evidence type="ECO:0000256" key="18">
    <source>
        <dbReference type="ARBA" id="ARBA00049251"/>
    </source>
</evidence>
<dbReference type="Proteomes" id="UP001519460">
    <property type="component" value="Unassembled WGS sequence"/>
</dbReference>
<dbReference type="FunFam" id="3.40.50.720:FF:000335">
    <property type="entry name" value="Peroxisomal trans-2-enoyl-CoA reductase"/>
    <property type="match status" value="1"/>
</dbReference>
<comment type="function">
    <text evidence="11">Participates in chain elongation of fatty acids. Catalyzes the reduction of trans-2-enoyl-CoAs of varying chain lengths from 6:1 to 16:1, having maximum activity with 10:1 CoA. Has no 2,4-dienoyl-CoA reductase activity.</text>
</comment>
<dbReference type="Pfam" id="PF13561">
    <property type="entry name" value="adh_short_C2"/>
    <property type="match status" value="1"/>
</dbReference>
<evidence type="ECO:0000256" key="2">
    <source>
        <dbReference type="ARBA" id="ARBA00005189"/>
    </source>
</evidence>
<evidence type="ECO:0000256" key="1">
    <source>
        <dbReference type="ARBA" id="ARBA00004275"/>
    </source>
</evidence>
<dbReference type="EMBL" id="JACVVK020000251">
    <property type="protein sequence ID" value="KAK7482083.1"/>
    <property type="molecule type" value="Genomic_DNA"/>
</dbReference>
<comment type="catalytic activity">
    <reaction evidence="16">
        <text>(2E)-tetradecenoyl-CoA + NADPH + H(+) = tetradecanoyl-CoA + NADP(+)</text>
        <dbReference type="Rhea" id="RHEA:44968"/>
        <dbReference type="ChEBI" id="CHEBI:15378"/>
        <dbReference type="ChEBI" id="CHEBI:57385"/>
        <dbReference type="ChEBI" id="CHEBI:57783"/>
        <dbReference type="ChEBI" id="CHEBI:58349"/>
        <dbReference type="ChEBI" id="CHEBI:61405"/>
    </reaction>
    <physiologicalReaction direction="left-to-right" evidence="16">
        <dbReference type="Rhea" id="RHEA:44969"/>
    </physiologicalReaction>
</comment>
<keyword evidence="10" id="KW-0275">Fatty acid biosynthesis</keyword>
<gene>
    <name evidence="21" type="ORF">BaRGS_00026667</name>
</gene>
<comment type="catalytic activity">
    <reaction evidence="18">
        <text>a (2E)-enoyl-CoA + NADPH + H(+) = a 2,3-saturated acyl-CoA + NADP(+)</text>
        <dbReference type="Rhea" id="RHEA:33763"/>
        <dbReference type="ChEBI" id="CHEBI:15378"/>
        <dbReference type="ChEBI" id="CHEBI:57783"/>
        <dbReference type="ChEBI" id="CHEBI:58349"/>
        <dbReference type="ChEBI" id="CHEBI:58856"/>
        <dbReference type="ChEBI" id="CHEBI:65111"/>
        <dbReference type="EC" id="1.3.1.38"/>
    </reaction>
    <physiologicalReaction direction="left-to-right" evidence="18">
        <dbReference type="Rhea" id="RHEA:33764"/>
    </physiologicalReaction>
</comment>
<dbReference type="PRINTS" id="PR00081">
    <property type="entry name" value="GDHRDH"/>
</dbReference>
<keyword evidence="4" id="KW-0597">Phosphoprotein</keyword>
<comment type="pathway">
    <text evidence="2">Lipid metabolism.</text>
</comment>
<evidence type="ECO:0000256" key="15">
    <source>
        <dbReference type="ARBA" id="ARBA00047570"/>
    </source>
</evidence>
<evidence type="ECO:0000256" key="14">
    <source>
        <dbReference type="ARBA" id="ARBA00041063"/>
    </source>
</evidence>
<evidence type="ECO:0000256" key="5">
    <source>
        <dbReference type="ARBA" id="ARBA00022832"/>
    </source>
</evidence>
<comment type="catalytic activity">
    <reaction evidence="20">
        <text>(2E)-octenoyl-CoA + NADPH + H(+) = octanoyl-CoA + NADP(+)</text>
        <dbReference type="Rhea" id="RHEA:44952"/>
        <dbReference type="ChEBI" id="CHEBI:15378"/>
        <dbReference type="ChEBI" id="CHEBI:57386"/>
        <dbReference type="ChEBI" id="CHEBI:57783"/>
        <dbReference type="ChEBI" id="CHEBI:58349"/>
        <dbReference type="ChEBI" id="CHEBI:62242"/>
    </reaction>
    <physiologicalReaction direction="left-to-right" evidence="20">
        <dbReference type="Rhea" id="RHEA:44953"/>
    </physiologicalReaction>
</comment>
<keyword evidence="9" id="KW-0576">Peroxisome</keyword>
<evidence type="ECO:0000256" key="13">
    <source>
        <dbReference type="ARBA" id="ARBA00038849"/>
    </source>
</evidence>
<evidence type="ECO:0000256" key="19">
    <source>
        <dbReference type="ARBA" id="ARBA00049386"/>
    </source>
</evidence>
<dbReference type="PANTHER" id="PTHR24317">
    <property type="entry name" value="PEROXISOMAL TRANS-2-ENOYL-COA REDUCTASE"/>
    <property type="match status" value="1"/>
</dbReference>
<comment type="catalytic activity">
    <reaction evidence="15">
        <text>(2E)-dodecenoyl-CoA + NADPH + H(+) = dodecanoyl-CoA + NADP(+)</text>
        <dbReference type="Rhea" id="RHEA:44964"/>
        <dbReference type="ChEBI" id="CHEBI:15378"/>
        <dbReference type="ChEBI" id="CHEBI:57330"/>
        <dbReference type="ChEBI" id="CHEBI:57375"/>
        <dbReference type="ChEBI" id="CHEBI:57783"/>
        <dbReference type="ChEBI" id="CHEBI:58349"/>
    </reaction>
    <physiologicalReaction direction="left-to-right" evidence="15">
        <dbReference type="Rhea" id="RHEA:44965"/>
    </physiologicalReaction>
</comment>
<keyword evidence="22" id="KW-1185">Reference proteome</keyword>
<organism evidence="21 22">
    <name type="scientific">Batillaria attramentaria</name>
    <dbReference type="NCBI Taxonomy" id="370345"/>
    <lineage>
        <taxon>Eukaryota</taxon>
        <taxon>Metazoa</taxon>
        <taxon>Spiralia</taxon>
        <taxon>Lophotrochozoa</taxon>
        <taxon>Mollusca</taxon>
        <taxon>Gastropoda</taxon>
        <taxon>Caenogastropoda</taxon>
        <taxon>Sorbeoconcha</taxon>
        <taxon>Cerithioidea</taxon>
        <taxon>Batillariidae</taxon>
        <taxon>Batillaria</taxon>
    </lineage>
</organism>
<keyword evidence="5" id="KW-0276">Fatty acid metabolism</keyword>
<dbReference type="SUPFAM" id="SSF51735">
    <property type="entry name" value="NAD(P)-binding Rossmann-fold domains"/>
    <property type="match status" value="1"/>
</dbReference>
<evidence type="ECO:0000256" key="17">
    <source>
        <dbReference type="ARBA" id="ARBA00049108"/>
    </source>
</evidence>
<dbReference type="PANTHER" id="PTHR24317:SF7">
    <property type="entry name" value="PEROXISOMAL TRANS-2-ENOYL-COA REDUCTASE"/>
    <property type="match status" value="1"/>
</dbReference>
<evidence type="ECO:0000256" key="12">
    <source>
        <dbReference type="ARBA" id="ARBA00038622"/>
    </source>
</evidence>
<evidence type="ECO:0000256" key="6">
    <source>
        <dbReference type="ARBA" id="ARBA00022857"/>
    </source>
</evidence>
<evidence type="ECO:0000256" key="7">
    <source>
        <dbReference type="ARBA" id="ARBA00023002"/>
    </source>
</evidence>
<accession>A0ABD0K5F2</accession>
<keyword evidence="7" id="KW-0560">Oxidoreductase</keyword>
<dbReference type="InterPro" id="IPR036291">
    <property type="entry name" value="NAD(P)-bd_dom_sf"/>
</dbReference>
<evidence type="ECO:0000313" key="22">
    <source>
        <dbReference type="Proteomes" id="UP001519460"/>
    </source>
</evidence>
<comment type="catalytic activity">
    <reaction evidence="17">
        <text>(2E)-hexenoyl-CoA + NADPH + H(+) = hexanoyl-CoA + NADP(+)</text>
        <dbReference type="Rhea" id="RHEA:44956"/>
        <dbReference type="ChEBI" id="CHEBI:15378"/>
        <dbReference type="ChEBI" id="CHEBI:57783"/>
        <dbReference type="ChEBI" id="CHEBI:58349"/>
        <dbReference type="ChEBI" id="CHEBI:62077"/>
        <dbReference type="ChEBI" id="CHEBI:62620"/>
    </reaction>
    <physiologicalReaction direction="left-to-right" evidence="17">
        <dbReference type="Rhea" id="RHEA:44957"/>
    </physiologicalReaction>
</comment>
<name>A0ABD0K5F2_9CAEN</name>
<comment type="subcellular location">
    <subcellularLocation>
        <location evidence="1">Peroxisome</location>
    </subcellularLocation>
</comment>
<dbReference type="Gene3D" id="3.40.50.720">
    <property type="entry name" value="NAD(P)-binding Rossmann-like Domain"/>
    <property type="match status" value="1"/>
</dbReference>
<reference evidence="21 22" key="1">
    <citation type="journal article" date="2023" name="Sci. Data">
        <title>Genome assembly of the Korean intertidal mud-creeper Batillaria attramentaria.</title>
        <authorList>
            <person name="Patra A.K."/>
            <person name="Ho P.T."/>
            <person name="Jun S."/>
            <person name="Lee S.J."/>
            <person name="Kim Y."/>
            <person name="Won Y.J."/>
        </authorList>
    </citation>
    <scope>NUCLEOTIDE SEQUENCE [LARGE SCALE GENOMIC DNA]</scope>
    <source>
        <strain evidence="21">Wonlab-2016</strain>
    </source>
</reference>
<comment type="subunit">
    <text evidence="12">Interacts with PEX5, probably required to target it into peroxisomes.</text>
</comment>
<evidence type="ECO:0000256" key="4">
    <source>
        <dbReference type="ARBA" id="ARBA00022553"/>
    </source>
</evidence>
<sequence>MATRAVTSIFRRGLFHDKVAIVTGGGTGIGKTITKELLFLGCKVMIASRKVENLQKAAEEMKNSLLKPDDENNISYIQCNIRKEDEVKHLISATLQQYGKLDFLVNNGGGQFYSQVENISLKGWNAVTETNLTGTFLMCREAYTQWMQEHGGAIVTIITDMWKGWPSMSHSGAARAGVENLTKSMAIEWAHKGVRINCVAPGSSIYSETAAANYGSQDVFSRNLGIVPAKRFGTTEEVSAAVSFLLSPAAAFITGETIKVDAGSSLYGVTWEVPEHKNSKAYTWEEDLKGQAASNKVPGSKL</sequence>
<dbReference type="InterPro" id="IPR052388">
    <property type="entry name" value="Peroxisomal_t2-enoyl-CoA_red"/>
</dbReference>
<evidence type="ECO:0000256" key="16">
    <source>
        <dbReference type="ARBA" id="ARBA00048686"/>
    </source>
</evidence>
<evidence type="ECO:0000256" key="11">
    <source>
        <dbReference type="ARBA" id="ARBA00037124"/>
    </source>
</evidence>
<proteinExistence type="predicted"/>
<protein>
    <recommendedName>
        <fullName evidence="14">Peroxisomal trans-2-enoyl-CoA reductase</fullName>
        <ecNumber evidence="13">1.3.1.38</ecNumber>
    </recommendedName>
</protein>
<comment type="caution">
    <text evidence="21">The sequence shown here is derived from an EMBL/GenBank/DDBJ whole genome shotgun (WGS) entry which is preliminary data.</text>
</comment>
<dbReference type="AlphaFoldDB" id="A0ABD0K5F2"/>
<dbReference type="EC" id="1.3.1.38" evidence="13"/>
<comment type="catalytic activity">
    <reaction evidence="19">
        <text>(2E)-decenoyl-CoA + NADPH + H(+) = decanoyl-CoA + NADP(+)</text>
        <dbReference type="Rhea" id="RHEA:44960"/>
        <dbReference type="ChEBI" id="CHEBI:15378"/>
        <dbReference type="ChEBI" id="CHEBI:57783"/>
        <dbReference type="ChEBI" id="CHEBI:58349"/>
        <dbReference type="ChEBI" id="CHEBI:61406"/>
        <dbReference type="ChEBI" id="CHEBI:61430"/>
    </reaction>
    <physiologicalReaction direction="left-to-right" evidence="19">
        <dbReference type="Rhea" id="RHEA:44961"/>
    </physiologicalReaction>
</comment>
<keyword evidence="6" id="KW-0521">NADP</keyword>
<dbReference type="GO" id="GO:0019166">
    <property type="term" value="F:trans-2-enoyl-CoA reductase (NADPH) activity"/>
    <property type="evidence" value="ECO:0007669"/>
    <property type="project" value="UniProtKB-EC"/>
</dbReference>
<evidence type="ECO:0000256" key="8">
    <source>
        <dbReference type="ARBA" id="ARBA00023098"/>
    </source>
</evidence>
<keyword evidence="3" id="KW-0444">Lipid biosynthesis</keyword>
<evidence type="ECO:0000256" key="10">
    <source>
        <dbReference type="ARBA" id="ARBA00023160"/>
    </source>
</evidence>
<evidence type="ECO:0000256" key="20">
    <source>
        <dbReference type="ARBA" id="ARBA00049559"/>
    </source>
</evidence>
<keyword evidence="8" id="KW-0443">Lipid metabolism</keyword>
<evidence type="ECO:0000313" key="21">
    <source>
        <dbReference type="EMBL" id="KAK7482083.1"/>
    </source>
</evidence>
<evidence type="ECO:0000256" key="9">
    <source>
        <dbReference type="ARBA" id="ARBA00023140"/>
    </source>
</evidence>
<evidence type="ECO:0000256" key="3">
    <source>
        <dbReference type="ARBA" id="ARBA00022516"/>
    </source>
</evidence>
<dbReference type="GO" id="GO:0005777">
    <property type="term" value="C:peroxisome"/>
    <property type="evidence" value="ECO:0007669"/>
    <property type="project" value="UniProtKB-SubCell"/>
</dbReference>
<dbReference type="GO" id="GO:0006633">
    <property type="term" value="P:fatty acid biosynthetic process"/>
    <property type="evidence" value="ECO:0007669"/>
    <property type="project" value="UniProtKB-KW"/>
</dbReference>
<dbReference type="InterPro" id="IPR002347">
    <property type="entry name" value="SDR_fam"/>
</dbReference>